<dbReference type="GeneID" id="752487"/>
<keyword evidence="2" id="KW-0813">Transport</keyword>
<evidence type="ECO:0000256" key="3">
    <source>
        <dbReference type="ARBA" id="ARBA00022982"/>
    </source>
</evidence>
<dbReference type="PANTHER" id="PTHR45694:SF5">
    <property type="entry name" value="GLUTAREDOXIN 2"/>
    <property type="match status" value="1"/>
</dbReference>
<keyword evidence="4" id="KW-1015">Disulfide bond</keyword>
<evidence type="ECO:0000313" key="7">
    <source>
        <dbReference type="EnsemblMetazoa" id="XP_001179256"/>
    </source>
</evidence>
<dbReference type="GO" id="GO:0015038">
    <property type="term" value="F:glutathione disulfide oxidoreductase activity"/>
    <property type="evidence" value="ECO:0000318"/>
    <property type="project" value="GO_Central"/>
</dbReference>
<dbReference type="GO" id="GO:0005737">
    <property type="term" value="C:cytoplasm"/>
    <property type="evidence" value="ECO:0000318"/>
    <property type="project" value="GO_Central"/>
</dbReference>
<evidence type="ECO:0000313" key="8">
    <source>
        <dbReference type="Proteomes" id="UP000007110"/>
    </source>
</evidence>
<feature type="domain" description="Glutaredoxin" evidence="6">
    <location>
        <begin position="19"/>
        <end position="81"/>
    </location>
</feature>
<sequence>MAASSVKCLVQGLIKGHRIMLFSKSYCPFCLMAKSVLQDVGANPVKVLEIEERSDEQEIQDVLLDLTGVRTVPSVFIDQDYLGGGSDLQRMMEEGHLQKLLREKGLLNAGNESSADR</sequence>
<evidence type="ECO:0000256" key="2">
    <source>
        <dbReference type="ARBA" id="ARBA00022448"/>
    </source>
</evidence>
<reference evidence="7" key="2">
    <citation type="submission" date="2021-01" db="UniProtKB">
        <authorList>
            <consortium name="EnsemblMetazoa"/>
        </authorList>
    </citation>
    <scope>IDENTIFICATION</scope>
</reference>
<dbReference type="InterPro" id="IPR014025">
    <property type="entry name" value="Glutaredoxin_subgr"/>
</dbReference>
<evidence type="ECO:0000256" key="1">
    <source>
        <dbReference type="ARBA" id="ARBA00002549"/>
    </source>
</evidence>
<keyword evidence="3" id="KW-0249">Electron transport</keyword>
<dbReference type="InterPro" id="IPR002109">
    <property type="entry name" value="Glutaredoxin"/>
</dbReference>
<protein>
    <recommendedName>
        <fullName evidence="6">Glutaredoxin domain-containing protein</fullName>
    </recommendedName>
</protein>
<dbReference type="Pfam" id="PF00462">
    <property type="entry name" value="Glutaredoxin"/>
    <property type="match status" value="1"/>
</dbReference>
<keyword evidence="8" id="KW-1185">Reference proteome</keyword>
<dbReference type="Proteomes" id="UP000007110">
    <property type="component" value="Unassembled WGS sequence"/>
</dbReference>
<dbReference type="AlphaFoldDB" id="A0A7M7LIK9"/>
<dbReference type="EnsemblMetazoa" id="XM_001179256">
    <property type="protein sequence ID" value="XP_001179256"/>
    <property type="gene ID" value="LOC752487"/>
</dbReference>
<proteinExistence type="predicted"/>
<dbReference type="SUPFAM" id="SSF52833">
    <property type="entry name" value="Thioredoxin-like"/>
    <property type="match status" value="1"/>
</dbReference>
<name>A0A7M7LIK9_STRPU</name>
<organism evidence="7 8">
    <name type="scientific">Strongylocentrotus purpuratus</name>
    <name type="common">Purple sea urchin</name>
    <dbReference type="NCBI Taxonomy" id="7668"/>
    <lineage>
        <taxon>Eukaryota</taxon>
        <taxon>Metazoa</taxon>
        <taxon>Echinodermata</taxon>
        <taxon>Eleutherozoa</taxon>
        <taxon>Echinozoa</taxon>
        <taxon>Echinoidea</taxon>
        <taxon>Euechinoidea</taxon>
        <taxon>Echinacea</taxon>
        <taxon>Camarodonta</taxon>
        <taxon>Echinidea</taxon>
        <taxon>Strongylocentrotidae</taxon>
        <taxon>Strongylocentrotus</taxon>
    </lineage>
</organism>
<comment type="function">
    <text evidence="1">Has a glutathione-disulfide oxidoreductase activity in the presence of NADPH and glutathione reductase. Reduces low molecular weight disulfides and proteins.</text>
</comment>
<dbReference type="InterPro" id="IPR036249">
    <property type="entry name" value="Thioredoxin-like_sf"/>
</dbReference>
<dbReference type="InterPro" id="IPR011767">
    <property type="entry name" value="GLR_AS"/>
</dbReference>
<dbReference type="CDD" id="cd03419">
    <property type="entry name" value="GRX_GRXh_1_2_like"/>
    <property type="match status" value="1"/>
</dbReference>
<dbReference type="KEGG" id="spu:752487"/>
<dbReference type="Gene3D" id="3.40.30.10">
    <property type="entry name" value="Glutaredoxin"/>
    <property type="match status" value="1"/>
</dbReference>
<dbReference type="PROSITE" id="PS00195">
    <property type="entry name" value="GLUTAREDOXIN_1"/>
    <property type="match status" value="1"/>
</dbReference>
<dbReference type="PRINTS" id="PR00160">
    <property type="entry name" value="GLUTAREDOXIN"/>
</dbReference>
<reference evidence="8" key="1">
    <citation type="submission" date="2015-02" db="EMBL/GenBank/DDBJ databases">
        <title>Genome sequencing for Strongylocentrotus purpuratus.</title>
        <authorList>
            <person name="Murali S."/>
            <person name="Liu Y."/>
            <person name="Vee V."/>
            <person name="English A."/>
            <person name="Wang M."/>
            <person name="Skinner E."/>
            <person name="Han Y."/>
            <person name="Muzny D.M."/>
            <person name="Worley K.C."/>
            <person name="Gibbs R.A."/>
        </authorList>
    </citation>
    <scope>NUCLEOTIDE SEQUENCE</scope>
</reference>
<dbReference type="OrthoDB" id="418495at2759"/>
<evidence type="ECO:0000256" key="4">
    <source>
        <dbReference type="ARBA" id="ARBA00023157"/>
    </source>
</evidence>
<accession>A0A7M7LIK9</accession>
<dbReference type="RefSeq" id="XP_001179256.2">
    <property type="nucleotide sequence ID" value="XM_001179256.4"/>
</dbReference>
<keyword evidence="5" id="KW-0676">Redox-active center</keyword>
<dbReference type="InParanoid" id="A0A7M7LIK9"/>
<dbReference type="InterPro" id="IPR011899">
    <property type="entry name" value="Glutaredoxin_euk/vir"/>
</dbReference>
<evidence type="ECO:0000259" key="6">
    <source>
        <dbReference type="Pfam" id="PF00462"/>
    </source>
</evidence>
<evidence type="ECO:0000256" key="5">
    <source>
        <dbReference type="ARBA" id="ARBA00023284"/>
    </source>
</evidence>
<dbReference type="NCBIfam" id="TIGR02180">
    <property type="entry name" value="GRX_euk"/>
    <property type="match status" value="1"/>
</dbReference>
<dbReference type="PROSITE" id="PS51354">
    <property type="entry name" value="GLUTAREDOXIN_2"/>
    <property type="match status" value="1"/>
</dbReference>
<dbReference type="GO" id="GO:0034599">
    <property type="term" value="P:cellular response to oxidative stress"/>
    <property type="evidence" value="ECO:0000318"/>
    <property type="project" value="GO_Central"/>
</dbReference>
<dbReference type="PANTHER" id="PTHR45694">
    <property type="entry name" value="GLUTAREDOXIN 2"/>
    <property type="match status" value="1"/>
</dbReference>
<dbReference type="OMA" id="GATHCPY"/>